<keyword evidence="2" id="KW-0813">Transport</keyword>
<feature type="domain" description="T-SNARE coiled-coil homology" evidence="7">
    <location>
        <begin position="239"/>
        <end position="292"/>
    </location>
</feature>
<keyword evidence="5 6" id="KW-0472">Membrane</keyword>
<dbReference type="GO" id="GO:0012505">
    <property type="term" value="C:endomembrane system"/>
    <property type="evidence" value="ECO:0007669"/>
    <property type="project" value="UniProtKB-ARBA"/>
</dbReference>
<evidence type="ECO:0000313" key="8">
    <source>
        <dbReference type="EMBL" id="CCC52368.1"/>
    </source>
</evidence>
<name>G0U4K4_TRYVY</name>
<dbReference type="GO" id="GO:0005737">
    <property type="term" value="C:cytoplasm"/>
    <property type="evidence" value="ECO:0007669"/>
    <property type="project" value="UniProtKB-ARBA"/>
</dbReference>
<evidence type="ECO:0000256" key="6">
    <source>
        <dbReference type="SAM" id="Phobius"/>
    </source>
</evidence>
<dbReference type="SUPFAM" id="SSF58038">
    <property type="entry name" value="SNARE fusion complex"/>
    <property type="match status" value="1"/>
</dbReference>
<evidence type="ECO:0000256" key="4">
    <source>
        <dbReference type="ARBA" id="ARBA00022989"/>
    </source>
</evidence>
<dbReference type="PANTHER" id="PTHR12791">
    <property type="entry name" value="GOLGI SNARE BET1-RELATED"/>
    <property type="match status" value="1"/>
</dbReference>
<keyword evidence="3 6" id="KW-0812">Transmembrane</keyword>
<dbReference type="CDD" id="cd15841">
    <property type="entry name" value="SNARE_Qc"/>
    <property type="match status" value="1"/>
</dbReference>
<evidence type="ECO:0000256" key="5">
    <source>
        <dbReference type="ARBA" id="ARBA00023136"/>
    </source>
</evidence>
<evidence type="ECO:0000259" key="7">
    <source>
        <dbReference type="PROSITE" id="PS50192"/>
    </source>
</evidence>
<organism evidence="8">
    <name type="scientific">Trypanosoma vivax (strain Y486)</name>
    <dbReference type="NCBI Taxonomy" id="1055687"/>
    <lineage>
        <taxon>Eukaryota</taxon>
        <taxon>Discoba</taxon>
        <taxon>Euglenozoa</taxon>
        <taxon>Kinetoplastea</taxon>
        <taxon>Metakinetoplastina</taxon>
        <taxon>Trypanosomatida</taxon>
        <taxon>Trypanosomatidae</taxon>
        <taxon>Trypanosoma</taxon>
        <taxon>Duttonella</taxon>
    </lineage>
</organism>
<dbReference type="EMBL" id="HE573026">
    <property type="protein sequence ID" value="CCC52368.1"/>
    <property type="molecule type" value="Genomic_DNA"/>
</dbReference>
<feature type="transmembrane region" description="Helical" evidence="6">
    <location>
        <begin position="301"/>
        <end position="322"/>
    </location>
</feature>
<dbReference type="PROSITE" id="PS50192">
    <property type="entry name" value="T_SNARE"/>
    <property type="match status" value="1"/>
</dbReference>
<reference evidence="8" key="1">
    <citation type="journal article" date="2012" name="Proc. Natl. Acad. Sci. U.S.A.">
        <title>Antigenic diversity is generated by distinct evolutionary mechanisms in African trypanosome species.</title>
        <authorList>
            <person name="Jackson A.P."/>
            <person name="Berry A."/>
            <person name="Aslett M."/>
            <person name="Allison H.C."/>
            <person name="Burton P."/>
            <person name="Vavrova-Anderson J."/>
            <person name="Brown R."/>
            <person name="Browne H."/>
            <person name="Corton N."/>
            <person name="Hauser H."/>
            <person name="Gamble J."/>
            <person name="Gilderthorp R."/>
            <person name="Marcello L."/>
            <person name="McQuillan J."/>
            <person name="Otto T.D."/>
            <person name="Quail M.A."/>
            <person name="Sanders M.J."/>
            <person name="van Tonder A."/>
            <person name="Ginger M.L."/>
            <person name="Field M.C."/>
            <person name="Barry J.D."/>
            <person name="Hertz-Fowler C."/>
            <person name="Berriman M."/>
        </authorList>
    </citation>
    <scope>NUCLEOTIDE SEQUENCE</scope>
    <source>
        <strain evidence="8">Y486</strain>
    </source>
</reference>
<dbReference type="InterPro" id="IPR000727">
    <property type="entry name" value="T_SNARE_dom"/>
</dbReference>
<comment type="subcellular location">
    <subcellularLocation>
        <location evidence="1">Membrane</location>
        <topology evidence="1">Single-pass membrane protein</topology>
    </subcellularLocation>
</comment>
<dbReference type="GO" id="GO:0016020">
    <property type="term" value="C:membrane"/>
    <property type="evidence" value="ECO:0007669"/>
    <property type="project" value="UniProtKB-SubCell"/>
</dbReference>
<dbReference type="Gene3D" id="1.20.5.110">
    <property type="match status" value="1"/>
</dbReference>
<keyword evidence="4 6" id="KW-1133">Transmembrane helix</keyword>
<sequence>MRSFMPNSDALIRSTLRETIKRIRRVRTKAGRSDEADVVESTGDPYHDLSLAFIRCVERTKAGIDERNQGLAKHGEDRVFVEQSNAIRKDIRNLEALVDEVKQYVDQSDAALRHENKKKRPNSKKLALLEERHRTQMSQYKECLSTLELVKQMELERGQTKGKEAVDFANELSFGRKAQLREQLTMLRLPGKDGGGHVDPCSGVEMTDRAEGGGRLEDHRDTAGSMKTIAEQDAKINVSLDVIKMGVSRLRDLAIGIGGQLDMQNKSLARTEEVMTKQADQLSNLNRRLKKIMGQTTPMSMFLYACCILLILSVMSFALMQFNII</sequence>
<evidence type="ECO:0000256" key="2">
    <source>
        <dbReference type="ARBA" id="ARBA00022448"/>
    </source>
</evidence>
<dbReference type="AlphaFoldDB" id="G0U4K4"/>
<proteinExistence type="predicted"/>
<gene>
    <name evidence="8" type="ORF">TVY486_1014110</name>
</gene>
<accession>G0U4K4</accession>
<protein>
    <submittedName>
        <fullName evidence="8">Putative syntaxin</fullName>
    </submittedName>
</protein>
<dbReference type="OMA" id="TRPMNCF"/>
<evidence type="ECO:0000256" key="1">
    <source>
        <dbReference type="ARBA" id="ARBA00004167"/>
    </source>
</evidence>
<dbReference type="VEuPathDB" id="TriTrypDB:TvY486_1014110"/>
<evidence type="ECO:0000256" key="3">
    <source>
        <dbReference type="ARBA" id="ARBA00022692"/>
    </source>
</evidence>